<feature type="compositionally biased region" description="Basic and acidic residues" evidence="1">
    <location>
        <begin position="550"/>
        <end position="564"/>
    </location>
</feature>
<dbReference type="OrthoDB" id="10251744at2759"/>
<feature type="region of interest" description="Disordered" evidence="1">
    <location>
        <begin position="301"/>
        <end position="323"/>
    </location>
</feature>
<feature type="region of interest" description="Disordered" evidence="1">
    <location>
        <begin position="68"/>
        <end position="102"/>
    </location>
</feature>
<feature type="region of interest" description="Disordered" evidence="1">
    <location>
        <begin position="1"/>
        <end position="26"/>
    </location>
</feature>
<sequence>MSTYEDDLERSPLGERGHTVLPTSQLLQERLQERRARNIRPKRARHTDIGLRRGRDDDIFLDEAEASRHTRMADSSPLVSSMRGSDAGGQSSDRRRRAPGVRDMDDQLDRLNKANFALKLELDHRREQTTKLQQQLDSMKDQIERALVLEEEHKELLRINSELVQELEKRDKAVEEAMDIICDLEEQVNDMEERNSQTRPSTANADSGYAGTETHDQDLPSSPPAMSIATKNSEAAPKPPTKQAAAASEKLQGLVNGQTPAKPRREPMILSSKKPSTNALRTVYMENSRSLHPVKSFHSLLSRQEARTEEDGEDVPNSPRLSVLSESSFPSIYSPKEVVSPDRYAWEAEDDDARTASIGSRSHIRQDSIKRVSRWIEDRDEAESTPSKSNHISSPLTDVSRRMSPPLRHEDQQVHYQSLNDALSAATQGALGAAVELKQQPQLRRQPRSKQQRPTSIAGPIFGDLLPPTPDSASTRMLRESRSSIVEDKSLLDSTPAVVKGFNALEPGVRTAPRQMRSSVELKTAYASNLHYRSANVDGSQDNDSSDEEYTGHDADTDTIKDFGLDYDGFPDGKSLLMGTPSRFQQHGQPPADLMFNMNERSPTQRVAMRPRRRRSSEEPVTSPSKPRLSRVETSPTIFGSISKVVGSGGRSSAETVTSPRSAQSQHSGSSGNRTVMQADDQSNRALSPEGPRTASRLSSSVTSPPRSRASPSPARTLSKKIPNLLRRLSGSQGSDKPPLPTLTSTPSSAYVNNAPARPKTSHTDRASTRSSIMSGSTRPPSSRDNHRPSPVVRTKTEPAIERPASAAGIATEKRTFFTKRSNSVKNQPAATPEPSSRGAPPKRRGSLRDAVTTRRPWR</sequence>
<feature type="compositionally biased region" description="Polar residues" evidence="1">
    <location>
        <begin position="819"/>
        <end position="830"/>
    </location>
</feature>
<name>A0A8H6VLJ8_9PEZI</name>
<feature type="compositionally biased region" description="Polar residues" evidence="1">
    <location>
        <begin position="384"/>
        <end position="397"/>
    </location>
</feature>
<feature type="compositionally biased region" description="Polar residues" evidence="1">
    <location>
        <begin position="769"/>
        <end position="781"/>
    </location>
</feature>
<dbReference type="EMBL" id="JABCIY010000027">
    <property type="protein sequence ID" value="KAF7196210.1"/>
    <property type="molecule type" value="Genomic_DNA"/>
</dbReference>
<dbReference type="AlphaFoldDB" id="A0A8H6VLJ8"/>
<proteinExistence type="predicted"/>
<accession>A0A8H6VLJ8</accession>
<feature type="region of interest" description="Disordered" evidence="1">
    <location>
        <begin position="190"/>
        <end position="269"/>
    </location>
</feature>
<evidence type="ECO:0000313" key="2">
    <source>
        <dbReference type="EMBL" id="KAF7196210.1"/>
    </source>
</evidence>
<evidence type="ECO:0008006" key="4">
    <source>
        <dbReference type="Google" id="ProtNLM"/>
    </source>
</evidence>
<feature type="region of interest" description="Disordered" evidence="1">
    <location>
        <begin position="437"/>
        <end position="484"/>
    </location>
</feature>
<feature type="region of interest" description="Disordered" evidence="1">
    <location>
        <begin position="379"/>
        <end position="413"/>
    </location>
</feature>
<reference evidence="2" key="1">
    <citation type="submission" date="2020-04" db="EMBL/GenBank/DDBJ databases">
        <title>Draft genome resource of the tomato pathogen Pseudocercospora fuligena.</title>
        <authorList>
            <person name="Zaccaron A."/>
        </authorList>
    </citation>
    <scope>NUCLEOTIDE SEQUENCE</scope>
    <source>
        <strain evidence="2">PF001</strain>
    </source>
</reference>
<organism evidence="2 3">
    <name type="scientific">Pseudocercospora fuligena</name>
    <dbReference type="NCBI Taxonomy" id="685502"/>
    <lineage>
        <taxon>Eukaryota</taxon>
        <taxon>Fungi</taxon>
        <taxon>Dikarya</taxon>
        <taxon>Ascomycota</taxon>
        <taxon>Pezizomycotina</taxon>
        <taxon>Dothideomycetes</taxon>
        <taxon>Dothideomycetidae</taxon>
        <taxon>Mycosphaerellales</taxon>
        <taxon>Mycosphaerellaceae</taxon>
        <taxon>Pseudocercospora</taxon>
    </lineage>
</organism>
<keyword evidence="3" id="KW-1185">Reference proteome</keyword>
<feature type="compositionally biased region" description="Polar residues" evidence="1">
    <location>
        <begin position="651"/>
        <end position="686"/>
    </location>
</feature>
<feature type="region of interest" description="Disordered" evidence="1">
    <location>
        <begin position="533"/>
        <end position="859"/>
    </location>
</feature>
<gene>
    <name evidence="2" type="ORF">HII31_02277</name>
</gene>
<feature type="compositionally biased region" description="Basic and acidic residues" evidence="1">
    <location>
        <begin position="9"/>
        <end position="18"/>
    </location>
</feature>
<dbReference type="Proteomes" id="UP000660729">
    <property type="component" value="Unassembled WGS sequence"/>
</dbReference>
<feature type="compositionally biased region" description="Polar residues" evidence="1">
    <location>
        <begin position="77"/>
        <end position="91"/>
    </location>
</feature>
<protein>
    <recommendedName>
        <fullName evidence="4">Centrosomin N-terminal motif 1 domain-containing protein</fullName>
    </recommendedName>
</protein>
<feature type="compositionally biased region" description="Low complexity" evidence="1">
    <location>
        <begin position="693"/>
        <end position="717"/>
    </location>
</feature>
<comment type="caution">
    <text evidence="2">The sequence shown here is derived from an EMBL/GenBank/DDBJ whole genome shotgun (WGS) entry which is preliminary data.</text>
</comment>
<evidence type="ECO:0000256" key="1">
    <source>
        <dbReference type="SAM" id="MobiDB-lite"/>
    </source>
</evidence>
<evidence type="ECO:0000313" key="3">
    <source>
        <dbReference type="Proteomes" id="UP000660729"/>
    </source>
</evidence>